<feature type="domain" description="Cyanovirin-N" evidence="1">
    <location>
        <begin position="75"/>
        <end position="174"/>
    </location>
</feature>
<dbReference type="SUPFAM" id="SSF51322">
    <property type="entry name" value="Cyanovirin-N"/>
    <property type="match status" value="1"/>
</dbReference>
<dbReference type="Proteomes" id="UP000327118">
    <property type="component" value="Unassembled WGS sequence"/>
</dbReference>
<organism evidence="2 3">
    <name type="scientific">Aspergillus coremiiformis</name>
    <dbReference type="NCBI Taxonomy" id="138285"/>
    <lineage>
        <taxon>Eukaryota</taxon>
        <taxon>Fungi</taxon>
        <taxon>Dikarya</taxon>
        <taxon>Ascomycota</taxon>
        <taxon>Pezizomycotina</taxon>
        <taxon>Eurotiomycetes</taxon>
        <taxon>Eurotiomycetidae</taxon>
        <taxon>Eurotiales</taxon>
        <taxon>Aspergillaceae</taxon>
        <taxon>Aspergillus</taxon>
        <taxon>Aspergillus subgen. Circumdati</taxon>
    </lineage>
</organism>
<proteinExistence type="predicted"/>
<sequence length="186" mass="20576">MTRTAMALTNKASRPFTTRIPEFRRTMRLFLSLALPLAVLAVDGIHSGFYNSCRNLTLLRRDPEHDYRPNGLGPQENILVATCDAGDGRTIRSKLNLDRCIGREGDHNMVAEDNGGAFAKGECQSCYIRDDDGLKGEKVIVSAPNMLCYCGNPLKLNDHPFDLNGTVSNDGGLLRCFDHTGRVFNE</sequence>
<dbReference type="Pfam" id="PF08881">
    <property type="entry name" value="CVNH"/>
    <property type="match status" value="1"/>
</dbReference>
<evidence type="ECO:0000259" key="1">
    <source>
        <dbReference type="Pfam" id="PF08881"/>
    </source>
</evidence>
<gene>
    <name evidence="2" type="ORF">BDV28DRAFT_147194</name>
</gene>
<accession>A0A5N6Z9L6</accession>
<keyword evidence="3" id="KW-1185">Reference proteome</keyword>
<dbReference type="OrthoDB" id="4672515at2759"/>
<dbReference type="InterPro" id="IPR011058">
    <property type="entry name" value="Cyanovirin-N"/>
</dbReference>
<reference evidence="3" key="1">
    <citation type="submission" date="2019-04" db="EMBL/GenBank/DDBJ databases">
        <title>Friends and foes A comparative genomics studyof 23 Aspergillus species from section Flavi.</title>
        <authorList>
            <consortium name="DOE Joint Genome Institute"/>
            <person name="Kjaerbolling I."/>
            <person name="Vesth T."/>
            <person name="Frisvad J.C."/>
            <person name="Nybo J.L."/>
            <person name="Theobald S."/>
            <person name="Kildgaard S."/>
            <person name="Isbrandt T."/>
            <person name="Kuo A."/>
            <person name="Sato A."/>
            <person name="Lyhne E.K."/>
            <person name="Kogle M.E."/>
            <person name="Wiebenga A."/>
            <person name="Kun R.S."/>
            <person name="Lubbers R.J."/>
            <person name="Makela M.R."/>
            <person name="Barry K."/>
            <person name="Chovatia M."/>
            <person name="Clum A."/>
            <person name="Daum C."/>
            <person name="Haridas S."/>
            <person name="He G."/>
            <person name="LaButti K."/>
            <person name="Lipzen A."/>
            <person name="Mondo S."/>
            <person name="Riley R."/>
            <person name="Salamov A."/>
            <person name="Simmons B.A."/>
            <person name="Magnuson J.K."/>
            <person name="Henrissat B."/>
            <person name="Mortensen U.H."/>
            <person name="Larsen T.O."/>
            <person name="Devries R.P."/>
            <person name="Grigoriev I.V."/>
            <person name="Machida M."/>
            <person name="Baker S.E."/>
            <person name="Andersen M.R."/>
        </authorList>
    </citation>
    <scope>NUCLEOTIDE SEQUENCE [LARGE SCALE GENOMIC DNA]</scope>
    <source>
        <strain evidence="3">CBS 553.77</strain>
    </source>
</reference>
<dbReference type="EMBL" id="ML739074">
    <property type="protein sequence ID" value="KAE8354362.1"/>
    <property type="molecule type" value="Genomic_DNA"/>
</dbReference>
<protein>
    <recommendedName>
        <fullName evidence="1">Cyanovirin-N domain-containing protein</fullName>
    </recommendedName>
</protein>
<evidence type="ECO:0000313" key="3">
    <source>
        <dbReference type="Proteomes" id="UP000327118"/>
    </source>
</evidence>
<evidence type="ECO:0000313" key="2">
    <source>
        <dbReference type="EMBL" id="KAE8354362.1"/>
    </source>
</evidence>
<name>A0A5N6Z9L6_9EURO</name>
<dbReference type="InterPro" id="IPR036673">
    <property type="entry name" value="Cyanovirin-N_sf"/>
</dbReference>
<dbReference type="AlphaFoldDB" id="A0A5N6Z9L6"/>
<dbReference type="Gene3D" id="2.30.60.10">
    <property type="entry name" value="Cyanovirin-N"/>
    <property type="match status" value="1"/>
</dbReference>